<dbReference type="Proteomes" id="UP000248329">
    <property type="component" value="Unassembled WGS sequence"/>
</dbReference>
<protein>
    <submittedName>
        <fullName evidence="1">Phosphoribosylaminoimidazolesuccinocarboxamide synthase</fullName>
    </submittedName>
</protein>
<reference evidence="1" key="1">
    <citation type="submission" date="2018-01" db="EMBL/GenBank/DDBJ databases">
        <authorList>
            <person name="Krukenberg V."/>
        </authorList>
    </citation>
    <scope>NUCLEOTIDE SEQUENCE</scope>
    <source>
        <strain evidence="1">E20ANME2</strain>
    </source>
</reference>
<proteinExistence type="predicted"/>
<dbReference type="EMBL" id="PQXF01000105">
    <property type="protein sequence ID" value="PXF56397.1"/>
    <property type="molecule type" value="Genomic_DNA"/>
</dbReference>
<evidence type="ECO:0000313" key="2">
    <source>
        <dbReference type="Proteomes" id="UP000248329"/>
    </source>
</evidence>
<evidence type="ECO:0000313" key="1">
    <source>
        <dbReference type="EMBL" id="PXF56397.1"/>
    </source>
</evidence>
<sequence>MATTTRERAGKSKDIIKKDGKTFFEFTDRITAFDGLKKDEYPDKGEVCCRLSTYWFEILEREGIPTHFRAFVPPNVMEVEYLEIIPIEVIWRNFVAGSLLKRYEGGETPQAGIEPRLGARIPGGICEFTTKFEVVDRLIDDQEILDNSWLTREELDSIRELTRRVNDIMNEHLLEKGILLADFKIEFGKNLAGEILLADEVGTPDGCRFWDAGSYVEGRIESLDKDVYRYEKGDLSDAYATIMQRICG</sequence>
<accession>A0AC61KXW4</accession>
<gene>
    <name evidence="1" type="primary">purC</name>
    <name evidence="1" type="ORF">C4B59_16960</name>
</gene>
<organism evidence="1 2">
    <name type="scientific">Candidatus Methanogaster sp</name>
    <dbReference type="NCBI Taxonomy" id="3386292"/>
    <lineage>
        <taxon>Archaea</taxon>
        <taxon>Methanobacteriati</taxon>
        <taxon>Methanobacteriota</taxon>
        <taxon>Stenosarchaea group</taxon>
        <taxon>Methanomicrobia</taxon>
        <taxon>Methanosarcinales</taxon>
        <taxon>ANME-2 cluster</taxon>
        <taxon>Candidatus Methanogasteraceae</taxon>
        <taxon>Candidatus Methanogaster</taxon>
    </lineage>
</organism>
<name>A0AC61KXW4_9EURY</name>
<comment type="caution">
    <text evidence="1">The sequence shown here is derived from an EMBL/GenBank/DDBJ whole genome shotgun (WGS) entry which is preliminary data.</text>
</comment>